<sequence length="188" mass="21194">MEYFWAPTMEPVKFETGDKSAAGHMFIVRTSHSVMEMIKDCPNELTCPPFDIVQMEMHADYIAAAENFEEDQNCKNISMKLASPMVVPLENFDNTEPEQSGSSTGIHSFVTPSHISPVPTIKTRTSNRGRKPARSVLISSSLYKKDLKNAQIKKSDNESRTQKKSFQGIVKKKITKKTKKRDMTDSDS</sequence>
<organism evidence="2 3">
    <name type="scientific">Cryptolaemus montrouzieri</name>
    <dbReference type="NCBI Taxonomy" id="559131"/>
    <lineage>
        <taxon>Eukaryota</taxon>
        <taxon>Metazoa</taxon>
        <taxon>Ecdysozoa</taxon>
        <taxon>Arthropoda</taxon>
        <taxon>Hexapoda</taxon>
        <taxon>Insecta</taxon>
        <taxon>Pterygota</taxon>
        <taxon>Neoptera</taxon>
        <taxon>Endopterygota</taxon>
        <taxon>Coleoptera</taxon>
        <taxon>Polyphaga</taxon>
        <taxon>Cucujiformia</taxon>
        <taxon>Coccinelloidea</taxon>
        <taxon>Coccinellidae</taxon>
        <taxon>Scymninae</taxon>
        <taxon>Scymnini</taxon>
        <taxon>Cryptolaemus</taxon>
    </lineage>
</organism>
<keyword evidence="3" id="KW-1185">Reference proteome</keyword>
<protein>
    <submittedName>
        <fullName evidence="2">Uncharacterized protein</fullName>
    </submittedName>
</protein>
<feature type="compositionally biased region" description="Basic and acidic residues" evidence="1">
    <location>
        <begin position="143"/>
        <end position="161"/>
    </location>
</feature>
<accession>A0ABD2P5J7</accession>
<name>A0ABD2P5J7_9CUCU</name>
<comment type="caution">
    <text evidence="2">The sequence shown here is derived from an EMBL/GenBank/DDBJ whole genome shotgun (WGS) entry which is preliminary data.</text>
</comment>
<dbReference type="EMBL" id="JABFTP020000185">
    <property type="protein sequence ID" value="KAL3286125.1"/>
    <property type="molecule type" value="Genomic_DNA"/>
</dbReference>
<reference evidence="2 3" key="1">
    <citation type="journal article" date="2021" name="BMC Biol.">
        <title>Horizontally acquired antibacterial genes associated with adaptive radiation of ladybird beetles.</title>
        <authorList>
            <person name="Li H.S."/>
            <person name="Tang X.F."/>
            <person name="Huang Y.H."/>
            <person name="Xu Z.Y."/>
            <person name="Chen M.L."/>
            <person name="Du X.Y."/>
            <person name="Qiu B.Y."/>
            <person name="Chen P.T."/>
            <person name="Zhang W."/>
            <person name="Slipinski A."/>
            <person name="Escalona H.E."/>
            <person name="Waterhouse R.M."/>
            <person name="Zwick A."/>
            <person name="Pang H."/>
        </authorList>
    </citation>
    <scope>NUCLEOTIDE SEQUENCE [LARGE SCALE GENOMIC DNA]</scope>
    <source>
        <strain evidence="2">SYSU2018</strain>
    </source>
</reference>
<feature type="compositionally biased region" description="Polar residues" evidence="1">
    <location>
        <begin position="92"/>
        <end position="114"/>
    </location>
</feature>
<proteinExistence type="predicted"/>
<dbReference type="Proteomes" id="UP001516400">
    <property type="component" value="Unassembled WGS sequence"/>
</dbReference>
<dbReference type="AlphaFoldDB" id="A0ABD2P5J7"/>
<gene>
    <name evidence="2" type="ORF">HHI36_000638</name>
</gene>
<feature type="compositionally biased region" description="Basic residues" evidence="1">
    <location>
        <begin position="170"/>
        <end position="180"/>
    </location>
</feature>
<evidence type="ECO:0000313" key="2">
    <source>
        <dbReference type="EMBL" id="KAL3286125.1"/>
    </source>
</evidence>
<feature type="region of interest" description="Disordered" evidence="1">
    <location>
        <begin position="91"/>
        <end position="188"/>
    </location>
</feature>
<evidence type="ECO:0000313" key="3">
    <source>
        <dbReference type="Proteomes" id="UP001516400"/>
    </source>
</evidence>
<evidence type="ECO:0000256" key="1">
    <source>
        <dbReference type="SAM" id="MobiDB-lite"/>
    </source>
</evidence>